<evidence type="ECO:0000256" key="1">
    <source>
        <dbReference type="ARBA" id="ARBA00022490"/>
    </source>
</evidence>
<dbReference type="GO" id="GO:0070929">
    <property type="term" value="P:trans-translation"/>
    <property type="evidence" value="ECO:0007669"/>
    <property type="project" value="UniProtKB-UniRule"/>
</dbReference>
<gene>
    <name evidence="3 4" type="primary">smpB</name>
    <name evidence="4" type="ORF">J3U87_15050</name>
</gene>
<dbReference type="GO" id="GO:0070930">
    <property type="term" value="P:trans-translation-dependent protein tagging"/>
    <property type="evidence" value="ECO:0007669"/>
    <property type="project" value="TreeGrafter"/>
</dbReference>
<name>A0A8A4U4U3_SULCO</name>
<reference evidence="4" key="1">
    <citation type="submission" date="2021-03" db="EMBL/GenBank/DDBJ databases">
        <title>Acanthopleuribacteraceae sp. M133.</title>
        <authorList>
            <person name="Wang G."/>
        </authorList>
    </citation>
    <scope>NUCLEOTIDE SEQUENCE</scope>
    <source>
        <strain evidence="4">M133</strain>
    </source>
</reference>
<dbReference type="Gene3D" id="2.40.280.10">
    <property type="match status" value="1"/>
</dbReference>
<dbReference type="Proteomes" id="UP000663929">
    <property type="component" value="Chromosome"/>
</dbReference>
<dbReference type="HAMAP" id="MF_00023">
    <property type="entry name" value="SmpB"/>
    <property type="match status" value="1"/>
</dbReference>
<keyword evidence="1 3" id="KW-0963">Cytoplasm</keyword>
<organism evidence="4 5">
    <name type="scientific">Sulfidibacter corallicola</name>
    <dbReference type="NCBI Taxonomy" id="2818388"/>
    <lineage>
        <taxon>Bacteria</taxon>
        <taxon>Pseudomonadati</taxon>
        <taxon>Acidobacteriota</taxon>
        <taxon>Holophagae</taxon>
        <taxon>Acanthopleuribacterales</taxon>
        <taxon>Acanthopleuribacteraceae</taxon>
        <taxon>Sulfidibacter</taxon>
    </lineage>
</organism>
<dbReference type="SUPFAM" id="SSF74982">
    <property type="entry name" value="Small protein B (SmpB)"/>
    <property type="match status" value="1"/>
</dbReference>
<dbReference type="EMBL" id="CP071793">
    <property type="protein sequence ID" value="QTD53765.1"/>
    <property type="molecule type" value="Genomic_DNA"/>
</dbReference>
<evidence type="ECO:0000256" key="3">
    <source>
        <dbReference type="HAMAP-Rule" id="MF_00023"/>
    </source>
</evidence>
<dbReference type="NCBIfam" id="TIGR00086">
    <property type="entry name" value="smpB"/>
    <property type="match status" value="1"/>
</dbReference>
<dbReference type="NCBIfam" id="NF003843">
    <property type="entry name" value="PRK05422.1"/>
    <property type="match status" value="1"/>
</dbReference>
<evidence type="ECO:0000256" key="2">
    <source>
        <dbReference type="ARBA" id="ARBA00022884"/>
    </source>
</evidence>
<dbReference type="RefSeq" id="WP_237383866.1">
    <property type="nucleotide sequence ID" value="NZ_CP071793.1"/>
</dbReference>
<dbReference type="Pfam" id="PF01668">
    <property type="entry name" value="SmpB"/>
    <property type="match status" value="1"/>
</dbReference>
<protein>
    <recommendedName>
        <fullName evidence="3">SsrA-binding protein</fullName>
    </recommendedName>
    <alternativeName>
        <fullName evidence="3">Small protein B</fullName>
    </alternativeName>
</protein>
<evidence type="ECO:0000313" key="4">
    <source>
        <dbReference type="EMBL" id="QTD53765.1"/>
    </source>
</evidence>
<comment type="similarity">
    <text evidence="3">Belongs to the SmpB family.</text>
</comment>
<dbReference type="InterPro" id="IPR023620">
    <property type="entry name" value="SmpB"/>
</dbReference>
<proteinExistence type="inferred from homology"/>
<dbReference type="PANTHER" id="PTHR30308">
    <property type="entry name" value="TMRNA-BINDING COMPONENT OF TRANS-TRANSLATION TAGGING COMPLEX"/>
    <property type="match status" value="1"/>
</dbReference>
<dbReference type="CDD" id="cd09294">
    <property type="entry name" value="SmpB"/>
    <property type="match status" value="1"/>
</dbReference>
<keyword evidence="5" id="KW-1185">Reference proteome</keyword>
<dbReference type="GO" id="GO:0005829">
    <property type="term" value="C:cytosol"/>
    <property type="evidence" value="ECO:0007669"/>
    <property type="project" value="TreeGrafter"/>
</dbReference>
<comment type="function">
    <text evidence="3">Required for rescue of stalled ribosomes mediated by trans-translation. Binds to transfer-messenger RNA (tmRNA), required for stable association of tmRNA with ribosomes. tmRNA and SmpB together mimic tRNA shape, replacing the anticodon stem-loop with SmpB. tmRNA is encoded by the ssrA gene; the 2 termini fold to resemble tRNA(Ala) and it encodes a 'tag peptide', a short internal open reading frame. During trans-translation Ala-aminoacylated tmRNA acts like a tRNA, entering the A-site of stalled ribosomes, displacing the stalled mRNA. The ribosome then switches to translate the ORF on the tmRNA; the nascent peptide is terminated with the 'tag peptide' encoded by the tmRNA and targeted for degradation. The ribosome is freed to recommence translation, which seems to be the essential function of trans-translation.</text>
</comment>
<dbReference type="InterPro" id="IPR000037">
    <property type="entry name" value="SsrA-bd_prot"/>
</dbReference>
<accession>A0A8A4U4U3</accession>
<dbReference type="AlphaFoldDB" id="A0A8A4U4U3"/>
<comment type="subcellular location">
    <subcellularLocation>
        <location evidence="3">Cytoplasm</location>
    </subcellularLocation>
    <text evidence="3">The tmRNA-SmpB complex associates with stalled 70S ribosomes.</text>
</comment>
<keyword evidence="2 3" id="KW-0694">RNA-binding</keyword>
<dbReference type="PANTHER" id="PTHR30308:SF2">
    <property type="entry name" value="SSRA-BINDING PROTEIN"/>
    <property type="match status" value="1"/>
</dbReference>
<sequence length="153" mass="17578">MGIKVIAENRKARHNYEILEKLEVGLMLQGSEVKAMREGRANLTDGFARFKGDECYLQSIHIAPYVNGGYANHDPDRPRKVLMHKREMNRWMGKLKTKGLAAIPLKLYFNKRGFVKCELALARGKKLHDKRETLKKRVMDREAQAAIKSRRGG</sequence>
<dbReference type="GO" id="GO:0003723">
    <property type="term" value="F:RNA binding"/>
    <property type="evidence" value="ECO:0007669"/>
    <property type="project" value="UniProtKB-UniRule"/>
</dbReference>
<evidence type="ECO:0000313" key="5">
    <source>
        <dbReference type="Proteomes" id="UP000663929"/>
    </source>
</evidence>
<dbReference type="KEGG" id="scor:J3U87_15050"/>